<evidence type="ECO:0000256" key="3">
    <source>
        <dbReference type="SAM" id="Coils"/>
    </source>
</evidence>
<accession>A0ABM1E7D0</accession>
<evidence type="ECO:0000259" key="4">
    <source>
        <dbReference type="PROSITE" id="PS50053"/>
    </source>
</evidence>
<name>A0ABM1E7D0_PRICU</name>
<dbReference type="PANTHER" id="PTHR12329:SF16">
    <property type="entry name" value="BAG FAMILY MOLECULAR CHAPERONE REGULATOR 1"/>
    <property type="match status" value="1"/>
</dbReference>
<evidence type="ECO:0000313" key="6">
    <source>
        <dbReference type="Proteomes" id="UP000695022"/>
    </source>
</evidence>
<dbReference type="Gene3D" id="3.10.20.90">
    <property type="entry name" value="Phosphatidylinositol 3-kinase Catalytic Subunit, Chain A, domain 1"/>
    <property type="match status" value="1"/>
</dbReference>
<dbReference type="SMART" id="SM00213">
    <property type="entry name" value="UBQ"/>
    <property type="match status" value="1"/>
</dbReference>
<protein>
    <recommendedName>
        <fullName evidence="1">BAG family molecular chaperone regulator 1</fullName>
    </recommendedName>
</protein>
<keyword evidence="3" id="KW-0175">Coiled coil</keyword>
<dbReference type="SUPFAM" id="SSF54236">
    <property type="entry name" value="Ubiquitin-like"/>
    <property type="match status" value="1"/>
</dbReference>
<dbReference type="InterPro" id="IPR039773">
    <property type="entry name" value="BAG_chaperone_regulator"/>
</dbReference>
<keyword evidence="2" id="KW-0143">Chaperone</keyword>
<feature type="domain" description="Ubiquitin-like" evidence="4">
    <location>
        <begin position="20"/>
        <end position="95"/>
    </location>
</feature>
<dbReference type="Proteomes" id="UP000695022">
    <property type="component" value="Unplaced"/>
</dbReference>
<dbReference type="Gene3D" id="1.20.58.120">
    <property type="entry name" value="BAG domain"/>
    <property type="match status" value="1"/>
</dbReference>
<dbReference type="InterPro" id="IPR029071">
    <property type="entry name" value="Ubiquitin-like_domsf"/>
</dbReference>
<dbReference type="PROSITE" id="PS51035">
    <property type="entry name" value="BAG"/>
    <property type="match status" value="1"/>
</dbReference>
<evidence type="ECO:0000259" key="5">
    <source>
        <dbReference type="PROSITE" id="PS51035"/>
    </source>
</evidence>
<dbReference type="Pfam" id="PF00240">
    <property type="entry name" value="ubiquitin"/>
    <property type="match status" value="1"/>
</dbReference>
<dbReference type="PROSITE" id="PS50053">
    <property type="entry name" value="UBIQUITIN_2"/>
    <property type="match status" value="1"/>
</dbReference>
<gene>
    <name evidence="7" type="primary">LOC106809522</name>
</gene>
<dbReference type="SMART" id="SM00264">
    <property type="entry name" value="BAG"/>
    <property type="match status" value="1"/>
</dbReference>
<evidence type="ECO:0000313" key="7">
    <source>
        <dbReference type="RefSeq" id="XP_014668101.1"/>
    </source>
</evidence>
<keyword evidence="6" id="KW-1185">Reference proteome</keyword>
<dbReference type="InterPro" id="IPR036533">
    <property type="entry name" value="BAG_dom_sf"/>
</dbReference>
<organism evidence="6 7">
    <name type="scientific">Priapulus caudatus</name>
    <name type="common">Priapulid worm</name>
    <dbReference type="NCBI Taxonomy" id="37621"/>
    <lineage>
        <taxon>Eukaryota</taxon>
        <taxon>Metazoa</taxon>
        <taxon>Ecdysozoa</taxon>
        <taxon>Scalidophora</taxon>
        <taxon>Priapulida</taxon>
        <taxon>Priapulimorpha</taxon>
        <taxon>Priapulimorphida</taxon>
        <taxon>Priapulidae</taxon>
        <taxon>Priapulus</taxon>
    </lineage>
</organism>
<dbReference type="PANTHER" id="PTHR12329">
    <property type="entry name" value="BCL2-ASSOCIATED ATHANOGENE"/>
    <property type="match status" value="1"/>
</dbReference>
<proteinExistence type="predicted"/>
<evidence type="ECO:0000256" key="1">
    <source>
        <dbReference type="ARBA" id="ARBA00022374"/>
    </source>
</evidence>
<evidence type="ECO:0000256" key="2">
    <source>
        <dbReference type="ARBA" id="ARBA00023186"/>
    </source>
</evidence>
<dbReference type="Pfam" id="PF02179">
    <property type="entry name" value="BAG"/>
    <property type="match status" value="1"/>
</dbReference>
<dbReference type="RefSeq" id="XP_014668101.1">
    <property type="nucleotide sequence ID" value="XM_014812615.1"/>
</dbReference>
<dbReference type="SUPFAM" id="SSF63491">
    <property type="entry name" value="BAG domain"/>
    <property type="match status" value="1"/>
</dbReference>
<sequence>MVIKLDHKSVLCYVCRTKEGTIDMEEPGAKKHVIELDLASSVEDFAALVERATDVPVASQKLIFKGKTLQSVNTLEASGVCDGSKIMLIGRKHAAEEEMQMKEVEKVEKEVDVAEKQLLELGKEIDGIEKGWLEGMQKREALGKLSKRAAVATEQFMRRLVKLDALEIGAEHKSARLRRKSLVVRLQKLLQKCDQGEERLQRLLSNDGSS</sequence>
<reference evidence="7" key="1">
    <citation type="submission" date="2025-08" db="UniProtKB">
        <authorList>
            <consortium name="RefSeq"/>
        </authorList>
    </citation>
    <scope>IDENTIFICATION</scope>
</reference>
<dbReference type="InterPro" id="IPR003103">
    <property type="entry name" value="BAG_domain"/>
</dbReference>
<feature type="domain" description="BAG" evidence="5">
    <location>
        <begin position="117"/>
        <end position="197"/>
    </location>
</feature>
<dbReference type="InterPro" id="IPR000626">
    <property type="entry name" value="Ubiquitin-like_dom"/>
</dbReference>
<dbReference type="GeneID" id="106809522"/>
<feature type="coiled-coil region" evidence="3">
    <location>
        <begin position="97"/>
        <end position="124"/>
    </location>
</feature>